<dbReference type="PANTHER" id="PTHR43798:SF33">
    <property type="entry name" value="HYDROLASE, PUTATIVE (AFU_ORTHOLOGUE AFUA_2G14860)-RELATED"/>
    <property type="match status" value="1"/>
</dbReference>
<dbReference type="GO" id="GO:0046464">
    <property type="term" value="P:acylglycerol catabolic process"/>
    <property type="evidence" value="ECO:0007669"/>
    <property type="project" value="TreeGrafter"/>
</dbReference>
<dbReference type="STRING" id="36745.CLSAP_13470"/>
<keyword evidence="2" id="KW-0378">Hydrolase</keyword>
<organism evidence="2 3">
    <name type="scientific">Clostridium saccharoperbutylacetonicum N1-4(HMT)</name>
    <dbReference type="NCBI Taxonomy" id="931276"/>
    <lineage>
        <taxon>Bacteria</taxon>
        <taxon>Bacillati</taxon>
        <taxon>Bacillota</taxon>
        <taxon>Clostridia</taxon>
        <taxon>Eubacteriales</taxon>
        <taxon>Clostridiaceae</taxon>
        <taxon>Clostridium</taxon>
    </lineage>
</organism>
<evidence type="ECO:0000313" key="3">
    <source>
        <dbReference type="Proteomes" id="UP000011728"/>
    </source>
</evidence>
<dbReference type="Pfam" id="PF00561">
    <property type="entry name" value="Abhydrolase_1"/>
    <property type="match status" value="1"/>
</dbReference>
<dbReference type="Gene3D" id="3.40.50.1820">
    <property type="entry name" value="alpha/beta hydrolase"/>
    <property type="match status" value="1"/>
</dbReference>
<dbReference type="RefSeq" id="WP_015391470.1">
    <property type="nucleotide sequence ID" value="NC_020291.1"/>
</dbReference>
<dbReference type="InterPro" id="IPR000073">
    <property type="entry name" value="AB_hydrolase_1"/>
</dbReference>
<evidence type="ECO:0000259" key="1">
    <source>
        <dbReference type="Pfam" id="PF00561"/>
    </source>
</evidence>
<feature type="domain" description="AB hydrolase-1" evidence="1">
    <location>
        <begin position="28"/>
        <end position="136"/>
    </location>
</feature>
<dbReference type="InterPro" id="IPR029058">
    <property type="entry name" value="AB_hydrolase_fold"/>
</dbReference>
<sequence>MERVKIYRNTVKLSNIEMFYLDTKIEAPVIVCLHGMYGRGETWDGFINHYGKEDRIIAPDQRGHGLSSKPESGYTSEEMAADIIELLNYLKIDSAIVVGHSMGGCVAAHLAALYPEYLKAVAILDKSAEETNKLSLDEELRDPLTKDWPMPFMTLNEARLFIKQVSESDLEYEYFMKSLVETQKGYEMKFSPKAIALIHAHKNDWFNILPKIKCLTMLVRSSSHEGVSDEAFRKMQSMLSNCIAFEMSHPDHNVHLANKEEFYGYFDKFLININW</sequence>
<dbReference type="AlphaFoldDB" id="M1MFJ5"/>
<dbReference type="PANTHER" id="PTHR43798">
    <property type="entry name" value="MONOACYLGLYCEROL LIPASE"/>
    <property type="match status" value="1"/>
</dbReference>
<dbReference type="PRINTS" id="PR00111">
    <property type="entry name" value="ABHYDROLASE"/>
</dbReference>
<dbReference type="EMBL" id="CP004121">
    <property type="protein sequence ID" value="AGF55148.1"/>
    <property type="molecule type" value="Genomic_DNA"/>
</dbReference>
<gene>
    <name evidence="2" type="ORF">Cspa_c13760</name>
</gene>
<dbReference type="HOGENOM" id="CLU_020336_50_4_9"/>
<dbReference type="SUPFAM" id="SSF53474">
    <property type="entry name" value="alpha/beta-Hydrolases"/>
    <property type="match status" value="1"/>
</dbReference>
<evidence type="ECO:0000313" key="2">
    <source>
        <dbReference type="EMBL" id="AGF55148.1"/>
    </source>
</evidence>
<keyword evidence="3" id="KW-1185">Reference proteome</keyword>
<proteinExistence type="predicted"/>
<dbReference type="KEGG" id="csr:Cspa_c13760"/>
<accession>M1MFJ5</accession>
<dbReference type="PATRIC" id="fig|931276.5.peg.1335"/>
<dbReference type="InterPro" id="IPR050266">
    <property type="entry name" value="AB_hydrolase_sf"/>
</dbReference>
<dbReference type="OrthoDB" id="9775557at2"/>
<dbReference type="Proteomes" id="UP000011728">
    <property type="component" value="Chromosome"/>
</dbReference>
<reference evidence="2 3" key="1">
    <citation type="submission" date="2013-02" db="EMBL/GenBank/DDBJ databases">
        <title>Genome sequence of Clostridium saccharoperbutylacetonicum N1-4(HMT).</title>
        <authorList>
            <person name="Poehlein A."/>
            <person name="Daniel R."/>
        </authorList>
    </citation>
    <scope>NUCLEOTIDE SEQUENCE [LARGE SCALE GENOMIC DNA]</scope>
    <source>
        <strain evidence="3">N1-4(HMT)</strain>
    </source>
</reference>
<name>M1MFJ5_9CLOT</name>
<dbReference type="GO" id="GO:0016020">
    <property type="term" value="C:membrane"/>
    <property type="evidence" value="ECO:0007669"/>
    <property type="project" value="TreeGrafter"/>
</dbReference>
<protein>
    <submittedName>
        <fullName evidence="2">Alpha/beta hydrolase superfamily</fullName>
    </submittedName>
</protein>
<dbReference type="GO" id="GO:0047372">
    <property type="term" value="F:monoacylglycerol lipase activity"/>
    <property type="evidence" value="ECO:0007669"/>
    <property type="project" value="TreeGrafter"/>
</dbReference>
<dbReference type="eggNOG" id="COG2267">
    <property type="taxonomic scope" value="Bacteria"/>
</dbReference>